<dbReference type="Proteomes" id="UP001521150">
    <property type="component" value="Unassembled WGS sequence"/>
</dbReference>
<evidence type="ECO:0000313" key="2">
    <source>
        <dbReference type="Proteomes" id="UP001521150"/>
    </source>
</evidence>
<dbReference type="EMBL" id="JAJVCN010000001">
    <property type="protein sequence ID" value="MCE7004654.1"/>
    <property type="molecule type" value="Genomic_DNA"/>
</dbReference>
<accession>A0ABS8Z9Y1</accession>
<dbReference type="RefSeq" id="WP_233726146.1">
    <property type="nucleotide sequence ID" value="NZ_JAJVCN010000001.1"/>
</dbReference>
<protein>
    <submittedName>
        <fullName evidence="1">Uncharacterized protein</fullName>
    </submittedName>
</protein>
<gene>
    <name evidence="1" type="ORF">LWC34_17745</name>
</gene>
<organism evidence="1 2">
    <name type="scientific">Kibdelosporangium philippinense</name>
    <dbReference type="NCBI Taxonomy" id="211113"/>
    <lineage>
        <taxon>Bacteria</taxon>
        <taxon>Bacillati</taxon>
        <taxon>Actinomycetota</taxon>
        <taxon>Actinomycetes</taxon>
        <taxon>Pseudonocardiales</taxon>
        <taxon>Pseudonocardiaceae</taxon>
        <taxon>Kibdelosporangium</taxon>
    </lineage>
</organism>
<sequence>MSGWIEVLAAKERMTHERASRRHQRQGDAARSVMYLASVRMLVPGDLDLLSPDMRVAVVEDLLWSIEALRWVDRKPRAWHRRARAQWRDEGNALADKLDRIRHLAGR</sequence>
<keyword evidence="2" id="KW-1185">Reference proteome</keyword>
<name>A0ABS8Z9Y1_9PSEU</name>
<comment type="caution">
    <text evidence="1">The sequence shown here is derived from an EMBL/GenBank/DDBJ whole genome shotgun (WGS) entry which is preliminary data.</text>
</comment>
<reference evidence="1 2" key="1">
    <citation type="submission" date="2021-12" db="EMBL/GenBank/DDBJ databases">
        <title>Genome sequence of Kibdelosporangium philippinense ATCC 49844.</title>
        <authorList>
            <person name="Fedorov E.A."/>
            <person name="Omeragic M."/>
            <person name="Shalygina K.F."/>
            <person name="Maclea K.S."/>
        </authorList>
    </citation>
    <scope>NUCLEOTIDE SEQUENCE [LARGE SCALE GENOMIC DNA]</scope>
    <source>
        <strain evidence="1 2">ATCC 49844</strain>
    </source>
</reference>
<proteinExistence type="predicted"/>
<evidence type="ECO:0000313" key="1">
    <source>
        <dbReference type="EMBL" id="MCE7004654.1"/>
    </source>
</evidence>